<dbReference type="AlphaFoldDB" id="A0A645CI21"/>
<dbReference type="InterPro" id="IPR006059">
    <property type="entry name" value="SBP"/>
</dbReference>
<comment type="caution">
    <text evidence="1">The sequence shown here is derived from an EMBL/GenBank/DDBJ whole genome shotgun (WGS) entry which is preliminary data.</text>
</comment>
<organism evidence="1">
    <name type="scientific">bioreactor metagenome</name>
    <dbReference type="NCBI Taxonomy" id="1076179"/>
    <lineage>
        <taxon>unclassified sequences</taxon>
        <taxon>metagenomes</taxon>
        <taxon>ecological metagenomes</taxon>
    </lineage>
</organism>
<evidence type="ECO:0008006" key="2">
    <source>
        <dbReference type="Google" id="ProtNLM"/>
    </source>
</evidence>
<protein>
    <recommendedName>
        <fullName evidence="2">ABC transporter-binding protein</fullName>
    </recommendedName>
</protein>
<sequence>MSQFEDASKSLVAGKVGYAPMPAGPAGSKPTGGAWAVSMSSASRNKDAAFLFLAWVTGPEVSTKLALESGIAARSSALSDPKLAEKYPAEWLKAFQAGLSAEVPELTFPLISKNEEYLDTIGTAFNSLILRKQDVKAVLDDAAIKVTALFKDK</sequence>
<dbReference type="Gene3D" id="3.40.190.10">
    <property type="entry name" value="Periplasmic binding protein-like II"/>
    <property type="match status" value="2"/>
</dbReference>
<dbReference type="EMBL" id="VSSQ01027357">
    <property type="protein sequence ID" value="MPM76568.1"/>
    <property type="molecule type" value="Genomic_DNA"/>
</dbReference>
<proteinExistence type="predicted"/>
<name>A0A645CI21_9ZZZZ</name>
<dbReference type="SUPFAM" id="SSF53850">
    <property type="entry name" value="Periplasmic binding protein-like II"/>
    <property type="match status" value="1"/>
</dbReference>
<dbReference type="Pfam" id="PF01547">
    <property type="entry name" value="SBP_bac_1"/>
    <property type="match status" value="1"/>
</dbReference>
<gene>
    <name evidence="1" type="ORF">SDC9_123567</name>
</gene>
<evidence type="ECO:0000313" key="1">
    <source>
        <dbReference type="EMBL" id="MPM76568.1"/>
    </source>
</evidence>
<accession>A0A645CI21</accession>
<reference evidence="1" key="1">
    <citation type="submission" date="2019-08" db="EMBL/GenBank/DDBJ databases">
        <authorList>
            <person name="Kucharzyk K."/>
            <person name="Murdoch R.W."/>
            <person name="Higgins S."/>
            <person name="Loffler F."/>
        </authorList>
    </citation>
    <scope>NUCLEOTIDE SEQUENCE</scope>
</reference>